<name>A0A4R5DDR8_9BACT</name>
<dbReference type="RefSeq" id="WP_131962037.1">
    <property type="nucleotide sequence ID" value="NZ_SMFL01000018.1"/>
</dbReference>
<accession>A0A4R5DDR8</accession>
<dbReference type="Proteomes" id="UP000294850">
    <property type="component" value="Unassembled WGS sequence"/>
</dbReference>
<keyword evidence="3" id="KW-1185">Reference proteome</keyword>
<protein>
    <submittedName>
        <fullName evidence="2">RES domain-containing protein</fullName>
    </submittedName>
</protein>
<dbReference type="AlphaFoldDB" id="A0A4R5DDR8"/>
<dbReference type="EMBL" id="SMFL01000018">
    <property type="protein sequence ID" value="TDE09834.1"/>
    <property type="molecule type" value="Genomic_DNA"/>
</dbReference>
<dbReference type="Pfam" id="PF08808">
    <property type="entry name" value="RES"/>
    <property type="match status" value="1"/>
</dbReference>
<evidence type="ECO:0000313" key="3">
    <source>
        <dbReference type="Proteomes" id="UP000294850"/>
    </source>
</evidence>
<reference evidence="2 3" key="1">
    <citation type="submission" date="2019-03" db="EMBL/GenBank/DDBJ databases">
        <title>Dyadobacter AR-3-6 sp. nov., isolated from arctic soil.</title>
        <authorList>
            <person name="Chaudhary D.K."/>
        </authorList>
    </citation>
    <scope>NUCLEOTIDE SEQUENCE [LARGE SCALE GENOMIC DNA]</scope>
    <source>
        <strain evidence="2 3">AR-3-6</strain>
    </source>
</reference>
<sequence length="151" mass="17280">MHVFRISESQFINDLSGYGASLRGGRWNDVGTHALYTGSSVALSAWEVRVYLDNTFLPRDDFYSIAFISIPIDSIKEVVFSNDNWKIDGQITREIGEEWIDEGKYLCLKVPSAIIPYEYNIIINPAHSLINQVSIVRVENFIFDPRTFNIL</sequence>
<evidence type="ECO:0000259" key="1">
    <source>
        <dbReference type="SMART" id="SM00953"/>
    </source>
</evidence>
<dbReference type="OrthoDB" id="9789501at2"/>
<feature type="domain" description="RES" evidence="1">
    <location>
        <begin position="14"/>
        <end position="137"/>
    </location>
</feature>
<dbReference type="InterPro" id="IPR014914">
    <property type="entry name" value="RES_dom"/>
</dbReference>
<comment type="caution">
    <text evidence="2">The sequence shown here is derived from an EMBL/GenBank/DDBJ whole genome shotgun (WGS) entry which is preliminary data.</text>
</comment>
<proteinExistence type="predicted"/>
<gene>
    <name evidence="2" type="ORF">E0F88_30040</name>
</gene>
<evidence type="ECO:0000313" key="2">
    <source>
        <dbReference type="EMBL" id="TDE09834.1"/>
    </source>
</evidence>
<organism evidence="2 3">
    <name type="scientific">Dyadobacter psychrotolerans</name>
    <dbReference type="NCBI Taxonomy" id="2541721"/>
    <lineage>
        <taxon>Bacteria</taxon>
        <taxon>Pseudomonadati</taxon>
        <taxon>Bacteroidota</taxon>
        <taxon>Cytophagia</taxon>
        <taxon>Cytophagales</taxon>
        <taxon>Spirosomataceae</taxon>
        <taxon>Dyadobacter</taxon>
    </lineage>
</organism>
<dbReference type="SMART" id="SM00953">
    <property type="entry name" value="RES"/>
    <property type="match status" value="1"/>
</dbReference>